<proteinExistence type="predicted"/>
<organism evidence="1">
    <name type="scientific">Candidatus Kentrum sp. FW</name>
    <dbReference type="NCBI Taxonomy" id="2126338"/>
    <lineage>
        <taxon>Bacteria</taxon>
        <taxon>Pseudomonadati</taxon>
        <taxon>Pseudomonadota</taxon>
        <taxon>Gammaproteobacteria</taxon>
        <taxon>Candidatus Kentrum</taxon>
    </lineage>
</organism>
<dbReference type="EMBL" id="CAADEW010000138">
    <property type="protein sequence ID" value="VFJ62928.1"/>
    <property type="molecule type" value="Genomic_DNA"/>
</dbReference>
<protein>
    <submittedName>
        <fullName evidence="1">Uncharacterized protein</fullName>
    </submittedName>
</protein>
<reference evidence="1" key="1">
    <citation type="submission" date="2019-02" db="EMBL/GenBank/DDBJ databases">
        <authorList>
            <person name="Gruber-Vodicka R. H."/>
            <person name="Seah K. B. B."/>
        </authorList>
    </citation>
    <scope>NUCLEOTIDE SEQUENCE</scope>
    <source>
        <strain evidence="1">BECK_BZ15</strain>
    </source>
</reference>
<dbReference type="AlphaFoldDB" id="A0A450T8D7"/>
<evidence type="ECO:0000313" key="1">
    <source>
        <dbReference type="EMBL" id="VFJ62928.1"/>
    </source>
</evidence>
<name>A0A450T8D7_9GAMM</name>
<sequence length="95" mass="11513">MDLMYRIFNLVNEINAVEHRLEEIYEYTGEEAYFWEQQISYAVIGKSCFVLADRLRTLGGLLERVVDEWEWDPVERMDKRKKRAKDERAQREARP</sequence>
<gene>
    <name evidence="1" type="ORF">BECKFW1821A_GA0114235_11385</name>
</gene>
<accession>A0A450T8D7</accession>